<accession>A0ACB9HRX1</accession>
<name>A0ACB9HRX1_9ASTR</name>
<gene>
    <name evidence="1" type="ORF">L1987_33502</name>
</gene>
<evidence type="ECO:0000313" key="2">
    <source>
        <dbReference type="Proteomes" id="UP001056120"/>
    </source>
</evidence>
<sequence length="459" mass="51463">MCIDFKNLNQACPKDCYPPSKIDAKIDSLIPYLLKCFLDAYKGYHQIRMAREDQDKTAFYTDAGIFCYTKMPFGLKNAGATYQMFMDSLFKDQIGRNLEVYVDDLGGRGKVPRGSGDKGGHPGQFIKSKSHSRNEVSFHGTRGAEVERKAGGIKQVFIPSGRQNITFHGNTQASYKKEQFQMDGGGGRSSPVNEKAHMSAPDTSNTIERENPNHLLDTQRTGRKVLSHRKIGTCPDICLHTAEEIFPSTPHLELEDHTIEYAPRTAIKGHVLADFVTETHEEAENSMDETKEEGEKTGEKEGGTWRLFTEGSSNEEGCGAGLILTSPEDIELTYALRLEFQATNNEAEYEALIAGLKMADRMKAKHLEAPVDSLQVANQVNRVYEAKEETMVRYLQKTQELRKSFMSSTIVHIPRTQNKKADILSKLASTTFQHLEKGFKVEILDTPSIFAKEIMVTQM</sequence>
<organism evidence="1 2">
    <name type="scientific">Smallanthus sonchifolius</name>
    <dbReference type="NCBI Taxonomy" id="185202"/>
    <lineage>
        <taxon>Eukaryota</taxon>
        <taxon>Viridiplantae</taxon>
        <taxon>Streptophyta</taxon>
        <taxon>Embryophyta</taxon>
        <taxon>Tracheophyta</taxon>
        <taxon>Spermatophyta</taxon>
        <taxon>Magnoliopsida</taxon>
        <taxon>eudicotyledons</taxon>
        <taxon>Gunneridae</taxon>
        <taxon>Pentapetalae</taxon>
        <taxon>asterids</taxon>
        <taxon>campanulids</taxon>
        <taxon>Asterales</taxon>
        <taxon>Asteraceae</taxon>
        <taxon>Asteroideae</taxon>
        <taxon>Heliantheae alliance</taxon>
        <taxon>Millerieae</taxon>
        <taxon>Smallanthus</taxon>
    </lineage>
</organism>
<evidence type="ECO:0000313" key="1">
    <source>
        <dbReference type="EMBL" id="KAI3798231.1"/>
    </source>
</evidence>
<protein>
    <submittedName>
        <fullName evidence="1">Uncharacterized protein</fullName>
    </submittedName>
</protein>
<comment type="caution">
    <text evidence="1">The sequence shown here is derived from an EMBL/GenBank/DDBJ whole genome shotgun (WGS) entry which is preliminary data.</text>
</comment>
<keyword evidence="2" id="KW-1185">Reference proteome</keyword>
<dbReference type="Proteomes" id="UP001056120">
    <property type="component" value="Linkage Group LG11"/>
</dbReference>
<proteinExistence type="predicted"/>
<dbReference type="EMBL" id="CM042028">
    <property type="protein sequence ID" value="KAI3798231.1"/>
    <property type="molecule type" value="Genomic_DNA"/>
</dbReference>
<reference evidence="1 2" key="2">
    <citation type="journal article" date="2022" name="Mol. Ecol. Resour.">
        <title>The genomes of chicory, endive, great burdock and yacon provide insights into Asteraceae paleo-polyploidization history and plant inulin production.</title>
        <authorList>
            <person name="Fan W."/>
            <person name="Wang S."/>
            <person name="Wang H."/>
            <person name="Wang A."/>
            <person name="Jiang F."/>
            <person name="Liu H."/>
            <person name="Zhao H."/>
            <person name="Xu D."/>
            <person name="Zhang Y."/>
        </authorList>
    </citation>
    <scope>NUCLEOTIDE SEQUENCE [LARGE SCALE GENOMIC DNA]</scope>
    <source>
        <strain evidence="2">cv. Yunnan</strain>
        <tissue evidence="1">Leaves</tissue>
    </source>
</reference>
<reference evidence="2" key="1">
    <citation type="journal article" date="2022" name="Mol. Ecol. Resour.">
        <title>The genomes of chicory, endive, great burdock and yacon provide insights into Asteraceae palaeo-polyploidization history and plant inulin production.</title>
        <authorList>
            <person name="Fan W."/>
            <person name="Wang S."/>
            <person name="Wang H."/>
            <person name="Wang A."/>
            <person name="Jiang F."/>
            <person name="Liu H."/>
            <person name="Zhao H."/>
            <person name="Xu D."/>
            <person name="Zhang Y."/>
        </authorList>
    </citation>
    <scope>NUCLEOTIDE SEQUENCE [LARGE SCALE GENOMIC DNA]</scope>
    <source>
        <strain evidence="2">cv. Yunnan</strain>
    </source>
</reference>